<dbReference type="RefSeq" id="WP_148356059.1">
    <property type="nucleotide sequence ID" value="NZ_JBHSBF010000041.1"/>
</dbReference>
<evidence type="ECO:0000259" key="1">
    <source>
        <dbReference type="Pfam" id="PF19054"/>
    </source>
</evidence>
<evidence type="ECO:0000313" key="3">
    <source>
        <dbReference type="Proteomes" id="UP000322634"/>
    </source>
</evidence>
<comment type="caution">
    <text evidence="2">The sequence shown here is derived from an EMBL/GenBank/DDBJ whole genome shotgun (WGS) entry which is preliminary data.</text>
</comment>
<reference evidence="2 3" key="1">
    <citation type="submission" date="2019-08" db="EMBL/GenBank/DDBJ databases">
        <title>Actinomadura sp. nov. CYP1-5 isolated from mountain soil.</title>
        <authorList>
            <person name="Songsumanus A."/>
            <person name="Kuncharoen N."/>
            <person name="Kudo T."/>
            <person name="Yuki M."/>
            <person name="Igarashi Y."/>
            <person name="Tanasupawat S."/>
        </authorList>
    </citation>
    <scope>NUCLEOTIDE SEQUENCE [LARGE SCALE GENOMIC DNA]</scope>
    <source>
        <strain evidence="2 3">GKU157</strain>
    </source>
</reference>
<gene>
    <name evidence="2" type="ORF">FXF65_41935</name>
</gene>
<sequence>MAHEDRGRHFDGVIALLAQNRRIAGTPPYQAIDDLSTELENAESMVCGIRVARVPRSTVHDLFTRSCRRIPRWAPMESLWATLYRYAEIKDRDTDRMFSLLDLKKCYRDAEAASIEVPQRMEQSAAQVIAAVSAAPDDQRGGDVPMSPLDWETCLNFPAAAHGSADTVSGRRHMREVDGQFITELQARSRHAAWRAYTDVIPAWFELYVMSEPELAEIRTYAPLRIPSLLQIGEYARRTIAADLPDITEQELRRRVELRLLRQSILDRPDAPTLWIIIHERALRADGGSPLILQAQIRHLIGLASRPNITLQIMPADRANAAFTDGPLTVMRYPESQINDMIYLEQREHALYLNSKRDLNHYSMLFSSFLITALSTDESTRLLHNLL</sequence>
<name>A0A5D0TMR6_9ACTN</name>
<dbReference type="OrthoDB" id="3461168at2"/>
<dbReference type="Proteomes" id="UP000322634">
    <property type="component" value="Unassembled WGS sequence"/>
</dbReference>
<keyword evidence="3" id="KW-1185">Reference proteome</keyword>
<feature type="domain" description="DUF5753" evidence="1">
    <location>
        <begin position="207"/>
        <end position="384"/>
    </location>
</feature>
<dbReference type="InterPro" id="IPR043917">
    <property type="entry name" value="DUF5753"/>
</dbReference>
<proteinExistence type="predicted"/>
<dbReference type="EMBL" id="VSFF01000021">
    <property type="protein sequence ID" value="TYC07571.1"/>
    <property type="molecule type" value="Genomic_DNA"/>
</dbReference>
<organism evidence="2 3">
    <name type="scientific">Actinomadura syzygii</name>
    <dbReference type="NCBI Taxonomy" id="1427538"/>
    <lineage>
        <taxon>Bacteria</taxon>
        <taxon>Bacillati</taxon>
        <taxon>Actinomycetota</taxon>
        <taxon>Actinomycetes</taxon>
        <taxon>Streptosporangiales</taxon>
        <taxon>Thermomonosporaceae</taxon>
        <taxon>Actinomadura</taxon>
    </lineage>
</organism>
<evidence type="ECO:0000313" key="2">
    <source>
        <dbReference type="EMBL" id="TYC07571.1"/>
    </source>
</evidence>
<dbReference type="AlphaFoldDB" id="A0A5D0TMR6"/>
<accession>A0A5D0TMR6</accession>
<protein>
    <recommendedName>
        <fullName evidence="1">DUF5753 domain-containing protein</fullName>
    </recommendedName>
</protein>
<dbReference type="Pfam" id="PF19054">
    <property type="entry name" value="DUF5753"/>
    <property type="match status" value="1"/>
</dbReference>